<dbReference type="STRING" id="582675.SAMN05192565_11862"/>
<dbReference type="InterPro" id="IPR015943">
    <property type="entry name" value="WD40/YVTN_repeat-like_dom_sf"/>
</dbReference>
<keyword evidence="5" id="KW-1185">Reference proteome</keyword>
<feature type="signal peptide" evidence="3">
    <location>
        <begin position="1"/>
        <end position="21"/>
    </location>
</feature>
<dbReference type="PROSITE" id="PS51125">
    <property type="entry name" value="NHL"/>
    <property type="match status" value="1"/>
</dbReference>
<evidence type="ECO:0000256" key="2">
    <source>
        <dbReference type="PROSITE-ProRule" id="PRU00504"/>
    </source>
</evidence>
<accession>A0A1I2VY67</accession>
<keyword evidence="1" id="KW-0677">Repeat</keyword>
<dbReference type="Gene3D" id="2.130.10.10">
    <property type="entry name" value="YVTN repeat-like/Quinoprotein amine dehydrogenase"/>
    <property type="match status" value="2"/>
</dbReference>
<dbReference type="InterPro" id="IPR051200">
    <property type="entry name" value="Host-pathogen_enzymatic-act"/>
</dbReference>
<reference evidence="5" key="1">
    <citation type="submission" date="2016-10" db="EMBL/GenBank/DDBJ databases">
        <authorList>
            <person name="Varghese N."/>
            <person name="Submissions S."/>
        </authorList>
    </citation>
    <scope>NUCLEOTIDE SEQUENCE [LARGE SCALE GENOMIC DNA]</scope>
    <source>
        <strain evidence="5">Gh-105</strain>
    </source>
</reference>
<sequence length="313" mass="31816">MILRLALAVLLAGTVCGPVLGQTVYVVSQEGGTLTPVAPQGAAIPVGKGPAQVAAGPDGRLALAYPDTQTVSMVEGRSGRVVARFPFAGQPFGLAVASDGRSVFVGDWSGHRVVRLSSATGAVEGSVAVGRDPAGLVLDRAGRLYVADRESHRVSVVDTATSTRIGTVPVGEAPFALALNPAGDRLYVACVRGGDLYAIDTATLAVVGRAVLGGMPYGVAVSGDGARILVTNQQTGTLTVLDATLAPVTKIPVGRYPEGVVVSGTTAYVANWFSDSVSVIDLPTLTETARLPVGEGPRGLAVLAQQDPAEAPR</sequence>
<dbReference type="Pfam" id="PF02239">
    <property type="entry name" value="Cytochrom_D1"/>
    <property type="match status" value="1"/>
</dbReference>
<dbReference type="InterPro" id="IPR001258">
    <property type="entry name" value="NHL_repeat"/>
</dbReference>
<feature type="repeat" description="NHL" evidence="2">
    <location>
        <begin position="133"/>
        <end position="160"/>
    </location>
</feature>
<evidence type="ECO:0000313" key="4">
    <source>
        <dbReference type="EMBL" id="SFG94135.1"/>
    </source>
</evidence>
<organism evidence="4 5">
    <name type="scientific">Methylobacterium gossipiicola</name>
    <dbReference type="NCBI Taxonomy" id="582675"/>
    <lineage>
        <taxon>Bacteria</taxon>
        <taxon>Pseudomonadati</taxon>
        <taxon>Pseudomonadota</taxon>
        <taxon>Alphaproteobacteria</taxon>
        <taxon>Hyphomicrobiales</taxon>
        <taxon>Methylobacteriaceae</taxon>
        <taxon>Methylobacterium</taxon>
    </lineage>
</organism>
<proteinExistence type="predicted"/>
<evidence type="ECO:0000256" key="3">
    <source>
        <dbReference type="SAM" id="SignalP"/>
    </source>
</evidence>
<dbReference type="Proteomes" id="UP000199229">
    <property type="component" value="Unassembled WGS sequence"/>
</dbReference>
<dbReference type="EMBL" id="FOPM01000018">
    <property type="protein sequence ID" value="SFG94135.1"/>
    <property type="molecule type" value="Genomic_DNA"/>
</dbReference>
<dbReference type="NCBIfam" id="TIGR02276">
    <property type="entry name" value="beta_rpt_yvtn"/>
    <property type="match status" value="3"/>
</dbReference>
<dbReference type="PANTHER" id="PTHR47197">
    <property type="entry name" value="PROTEIN NIRF"/>
    <property type="match status" value="1"/>
</dbReference>
<dbReference type="AlphaFoldDB" id="A0A1I2VY67"/>
<evidence type="ECO:0000313" key="5">
    <source>
        <dbReference type="Proteomes" id="UP000199229"/>
    </source>
</evidence>
<keyword evidence="3" id="KW-0732">Signal</keyword>
<evidence type="ECO:0000256" key="1">
    <source>
        <dbReference type="ARBA" id="ARBA00022737"/>
    </source>
</evidence>
<feature type="chain" id="PRO_5011612473" evidence="3">
    <location>
        <begin position="22"/>
        <end position="313"/>
    </location>
</feature>
<name>A0A1I2VY67_9HYPH</name>
<dbReference type="SUPFAM" id="SSF50974">
    <property type="entry name" value="Nitrous oxide reductase, N-terminal domain"/>
    <property type="match status" value="1"/>
</dbReference>
<gene>
    <name evidence="4" type="ORF">SAMN05192565_11862</name>
</gene>
<dbReference type="InterPro" id="IPR011964">
    <property type="entry name" value="YVTN_b-propeller_repeat"/>
</dbReference>
<protein>
    <submittedName>
        <fullName evidence="4">40-residue YVTN family beta-propeller repeat-containing protein</fullName>
    </submittedName>
</protein>
<dbReference type="InterPro" id="IPR011045">
    <property type="entry name" value="N2O_reductase_N"/>
</dbReference>
<dbReference type="PANTHER" id="PTHR47197:SF3">
    <property type="entry name" value="DIHYDRO-HEME D1 DEHYDROGENASE"/>
    <property type="match status" value="1"/>
</dbReference>